<evidence type="ECO:0000313" key="1">
    <source>
        <dbReference type="EnsemblMetazoa" id="G21587.4:cds"/>
    </source>
</evidence>
<dbReference type="Proteomes" id="UP000005408">
    <property type="component" value="Unassembled WGS sequence"/>
</dbReference>
<evidence type="ECO:0000313" key="2">
    <source>
        <dbReference type="Proteomes" id="UP000005408"/>
    </source>
</evidence>
<organism evidence="1 2">
    <name type="scientific">Magallana gigas</name>
    <name type="common">Pacific oyster</name>
    <name type="synonym">Crassostrea gigas</name>
    <dbReference type="NCBI Taxonomy" id="29159"/>
    <lineage>
        <taxon>Eukaryota</taxon>
        <taxon>Metazoa</taxon>
        <taxon>Spiralia</taxon>
        <taxon>Lophotrochozoa</taxon>
        <taxon>Mollusca</taxon>
        <taxon>Bivalvia</taxon>
        <taxon>Autobranchia</taxon>
        <taxon>Pteriomorphia</taxon>
        <taxon>Ostreida</taxon>
        <taxon>Ostreoidea</taxon>
        <taxon>Ostreidae</taxon>
        <taxon>Magallana</taxon>
    </lineage>
</organism>
<dbReference type="EnsemblMetazoa" id="G21587.4">
    <property type="protein sequence ID" value="G21587.4:cds"/>
    <property type="gene ID" value="G21587"/>
</dbReference>
<keyword evidence="2" id="KW-1185">Reference proteome</keyword>
<dbReference type="AlphaFoldDB" id="A0A8W8K226"/>
<protein>
    <submittedName>
        <fullName evidence="1">Uncharacterized protein</fullName>
    </submittedName>
</protein>
<reference evidence="1" key="1">
    <citation type="submission" date="2022-08" db="UniProtKB">
        <authorList>
            <consortium name="EnsemblMetazoa"/>
        </authorList>
    </citation>
    <scope>IDENTIFICATION</scope>
    <source>
        <strain evidence="1">05x7-T-G4-1.051#20</strain>
    </source>
</reference>
<accession>A0A8W8K226</accession>
<proteinExistence type="predicted"/>
<name>A0A8W8K226_MAGGI</name>
<sequence length="199" mass="23722">MSRSCLFHKLWTTQTIFSDAKLAVQSGVFRITHFHTLSRQAAICHNGGQKRVQSARKVQLVWTRTLIPKPYDEIDEEDPFEQTYNDCIDKEFELVYAFGGSDIWIYYSSRKDQYIGIVYQYGQKKKLKFTQRDISRKPVFLERFFQKKGITLGTEETFYIYERNFRDMTSQNQFFSEVAASEYLDKLKGKNRYRFKSKK</sequence>